<dbReference type="Gene3D" id="2.40.160.20">
    <property type="match status" value="1"/>
</dbReference>
<dbReference type="PANTHER" id="PTHR36920">
    <property type="match status" value="1"/>
</dbReference>
<dbReference type="InterPro" id="IPR011250">
    <property type="entry name" value="OMP/PagP_B-barrel"/>
</dbReference>
<dbReference type="EMBL" id="JBHTIT010000001">
    <property type="protein sequence ID" value="MFD0950606.1"/>
    <property type="molecule type" value="Genomic_DNA"/>
</dbReference>
<dbReference type="Pfam" id="PF03922">
    <property type="entry name" value="OmpW"/>
    <property type="match status" value="1"/>
</dbReference>
<dbReference type="InterPro" id="IPR005618">
    <property type="entry name" value="OMPW"/>
</dbReference>
<dbReference type="PANTHER" id="PTHR36920:SF1">
    <property type="entry name" value="OUTER MEMBRANE PROTEIN W"/>
    <property type="match status" value="1"/>
</dbReference>
<evidence type="ECO:0000313" key="2">
    <source>
        <dbReference type="EMBL" id="MFD0950606.1"/>
    </source>
</evidence>
<evidence type="ECO:0000313" key="3">
    <source>
        <dbReference type="Proteomes" id="UP001597044"/>
    </source>
</evidence>
<organism evidence="2 3">
    <name type="scientific">Paraperlucidibaca wandonensis</name>
    <dbReference type="NCBI Taxonomy" id="1268273"/>
    <lineage>
        <taxon>Bacteria</taxon>
        <taxon>Pseudomonadati</taxon>
        <taxon>Pseudomonadota</taxon>
        <taxon>Gammaproteobacteria</taxon>
        <taxon>Moraxellales</taxon>
        <taxon>Moraxellaceae</taxon>
        <taxon>Paraperlucidibaca</taxon>
    </lineage>
</organism>
<feature type="chain" id="PRO_5046400586" evidence="1">
    <location>
        <begin position="34"/>
        <end position="207"/>
    </location>
</feature>
<sequence>MKAQNTRGNFLPALKCLLAFSAGSLAYMPTAQAAVDSPWLVRAGISQVEPKSDNGSLGGGVNVDRQVGPSVNVAYFFSPNIAVDVLGALPFEHDISIGGVHAGSAKHLPPTVSLQYHFLPDAAIQPFVGVGANYTFFMDEKLGGVKLKDSFGVAAQIGVDIPLNKQWLVGFDARYIDIDTTAKLGGVDIGDVHIDPMVYSLNMGYRF</sequence>
<proteinExistence type="predicted"/>
<comment type="caution">
    <text evidence="2">The sequence shown here is derived from an EMBL/GenBank/DDBJ whole genome shotgun (WGS) entry which is preliminary data.</text>
</comment>
<name>A0ABW3HIL7_9GAMM</name>
<protein>
    <submittedName>
        <fullName evidence="2">OmpW family protein</fullName>
    </submittedName>
</protein>
<dbReference type="SUPFAM" id="SSF56925">
    <property type="entry name" value="OMPA-like"/>
    <property type="match status" value="1"/>
</dbReference>
<keyword evidence="1" id="KW-0732">Signal</keyword>
<accession>A0ABW3HIL7</accession>
<dbReference type="Proteomes" id="UP001597044">
    <property type="component" value="Unassembled WGS sequence"/>
</dbReference>
<feature type="signal peptide" evidence="1">
    <location>
        <begin position="1"/>
        <end position="33"/>
    </location>
</feature>
<dbReference type="RefSeq" id="WP_379071466.1">
    <property type="nucleotide sequence ID" value="NZ_JBHTIT010000001.1"/>
</dbReference>
<keyword evidence="3" id="KW-1185">Reference proteome</keyword>
<reference evidence="3" key="1">
    <citation type="journal article" date="2019" name="Int. J. Syst. Evol. Microbiol.">
        <title>The Global Catalogue of Microorganisms (GCM) 10K type strain sequencing project: providing services to taxonomists for standard genome sequencing and annotation.</title>
        <authorList>
            <consortium name="The Broad Institute Genomics Platform"/>
            <consortium name="The Broad Institute Genome Sequencing Center for Infectious Disease"/>
            <person name="Wu L."/>
            <person name="Ma J."/>
        </authorList>
    </citation>
    <scope>NUCLEOTIDE SEQUENCE [LARGE SCALE GENOMIC DNA]</scope>
    <source>
        <strain evidence="3">CCUG 63419</strain>
    </source>
</reference>
<evidence type="ECO:0000256" key="1">
    <source>
        <dbReference type="SAM" id="SignalP"/>
    </source>
</evidence>
<gene>
    <name evidence="2" type="ORF">ACFQ0F_09440</name>
</gene>